<evidence type="ECO:0000313" key="2">
    <source>
        <dbReference type="Proteomes" id="UP000825933"/>
    </source>
</evidence>
<comment type="caution">
    <text evidence="1">The sequence shown here is derived from an EMBL/GenBank/DDBJ whole genome shotgun (WGS) entry which is preliminary data.</text>
</comment>
<evidence type="ECO:0000313" key="1">
    <source>
        <dbReference type="EMBL" id="MBZ2167118.1"/>
    </source>
</evidence>
<keyword evidence="2" id="KW-1185">Reference proteome</keyword>
<sequence>MKFNNYKSNLEQEQPEISFQPLSSDKIEKLTELLKDNRVITESEYDLIFV</sequence>
<accession>A0A8T5UTR1</accession>
<protein>
    <submittedName>
        <fullName evidence="1">Uncharacterized protein</fullName>
    </submittedName>
</protein>
<gene>
    <name evidence="1" type="ORF">K8N75_13825</name>
</gene>
<reference evidence="2" key="1">
    <citation type="journal article" date="2022" name="Microbiol. Resour. Announc.">
        <title>Draft Genome Sequence of a Methanogenic Archaeon from West Spitsbergen Permafrost.</title>
        <authorList>
            <person name="Trubitsyn V."/>
            <person name="Rivkina E."/>
            <person name="Shcherbakova V."/>
        </authorList>
    </citation>
    <scope>NUCLEOTIDE SEQUENCE [LARGE SCALE GENOMIC DNA]</scope>
    <source>
        <strain evidence="2">VT</strain>
    </source>
</reference>
<dbReference type="AlphaFoldDB" id="A0A8T5UTR1"/>
<name>A0A8T5UTR1_9EURY</name>
<dbReference type="RefSeq" id="WP_223792650.1">
    <property type="nucleotide sequence ID" value="NZ_JAIOUQ010000017.1"/>
</dbReference>
<dbReference type="EMBL" id="JAIOUQ010000017">
    <property type="protein sequence ID" value="MBZ2167118.1"/>
    <property type="molecule type" value="Genomic_DNA"/>
</dbReference>
<proteinExistence type="predicted"/>
<dbReference type="Proteomes" id="UP000825933">
    <property type="component" value="Unassembled WGS sequence"/>
</dbReference>
<organism evidence="1 2">
    <name type="scientific">Methanobacterium spitsbergense</name>
    <dbReference type="NCBI Taxonomy" id="2874285"/>
    <lineage>
        <taxon>Archaea</taxon>
        <taxon>Methanobacteriati</taxon>
        <taxon>Methanobacteriota</taxon>
        <taxon>Methanomada group</taxon>
        <taxon>Methanobacteria</taxon>
        <taxon>Methanobacteriales</taxon>
        <taxon>Methanobacteriaceae</taxon>
        <taxon>Methanobacterium</taxon>
    </lineage>
</organism>